<evidence type="ECO:0000313" key="8">
    <source>
        <dbReference type="EMBL" id="PIC36237.1"/>
    </source>
</evidence>
<dbReference type="InterPro" id="IPR045119">
    <property type="entry name" value="SUN1-5"/>
</dbReference>
<dbReference type="EMBL" id="PDUG01000004">
    <property type="protein sequence ID" value="PIC36237.1"/>
    <property type="molecule type" value="Genomic_DNA"/>
</dbReference>
<comment type="caution">
    <text evidence="8">The sequence shown here is derived from an EMBL/GenBank/DDBJ whole genome shotgun (WGS) entry which is preliminary data.</text>
</comment>
<dbReference type="AlphaFoldDB" id="A0A2G5U9Q1"/>
<evidence type="ECO:0000256" key="5">
    <source>
        <dbReference type="SAM" id="MobiDB-lite"/>
    </source>
</evidence>
<reference evidence="9" key="1">
    <citation type="submission" date="2017-10" db="EMBL/GenBank/DDBJ databases">
        <title>Rapid genome shrinkage in a self-fertile nematode reveals novel sperm competition proteins.</title>
        <authorList>
            <person name="Yin D."/>
            <person name="Schwarz E.M."/>
            <person name="Thomas C.G."/>
            <person name="Felde R.L."/>
            <person name="Korf I.F."/>
            <person name="Cutter A.D."/>
            <person name="Schartner C.M."/>
            <person name="Ralston E.J."/>
            <person name="Meyer B.J."/>
            <person name="Haag E.S."/>
        </authorList>
    </citation>
    <scope>NUCLEOTIDE SEQUENCE [LARGE SCALE GENOMIC DNA]</scope>
    <source>
        <strain evidence="9">JU1422</strain>
    </source>
</reference>
<organism evidence="8 9">
    <name type="scientific">Caenorhabditis nigoni</name>
    <dbReference type="NCBI Taxonomy" id="1611254"/>
    <lineage>
        <taxon>Eukaryota</taxon>
        <taxon>Metazoa</taxon>
        <taxon>Ecdysozoa</taxon>
        <taxon>Nematoda</taxon>
        <taxon>Chromadorea</taxon>
        <taxon>Rhabditida</taxon>
        <taxon>Rhabditina</taxon>
        <taxon>Rhabditomorpha</taxon>
        <taxon>Rhabditoidea</taxon>
        <taxon>Rhabditidae</taxon>
        <taxon>Peloderinae</taxon>
        <taxon>Caenorhabditis</taxon>
    </lineage>
</organism>
<proteinExistence type="predicted"/>
<evidence type="ECO:0000256" key="6">
    <source>
        <dbReference type="SAM" id="Phobius"/>
    </source>
</evidence>
<dbReference type="Proteomes" id="UP000230233">
    <property type="component" value="Chromosome IV"/>
</dbReference>
<dbReference type="STRING" id="1611254.A0A2G5U9Q1"/>
<dbReference type="OrthoDB" id="5874617at2759"/>
<keyword evidence="3 6" id="KW-1133">Transmembrane helix</keyword>
<sequence length="257" mass="29346">MIPTFIPPIHRTNPNPGSEAGSSRFAHTRSTIDIEAPKTKAKLWYHWFNIRIRQYMIIEIVFFISLFMIFYKLQTVSNQNNRVLEMVSSMERKLEALVSQKSNKDSSQFDKTKPLEQSTELKNTKLAAQDSTSTIEPPIFNLNQSTTETDNSTSSLPISEKRFQFNAADYLLGASVETHLSSRSSLHIEKQFDQSNLVLLDRPQPPKNKAWCTDDKNPVLTINLAKYVKPLSVSYQHSKWDGAIPNYTPKTYDVVVS</sequence>
<dbReference type="GO" id="GO:0043495">
    <property type="term" value="F:protein-membrane adaptor activity"/>
    <property type="evidence" value="ECO:0007669"/>
    <property type="project" value="TreeGrafter"/>
</dbReference>
<feature type="domain" description="SUN" evidence="7">
    <location>
        <begin position="207"/>
        <end position="257"/>
    </location>
</feature>
<evidence type="ECO:0000256" key="2">
    <source>
        <dbReference type="ARBA" id="ARBA00022692"/>
    </source>
</evidence>
<dbReference type="InterPro" id="IPR012919">
    <property type="entry name" value="SUN_dom"/>
</dbReference>
<keyword evidence="2 6" id="KW-0812">Transmembrane</keyword>
<feature type="region of interest" description="Disordered" evidence="5">
    <location>
        <begin position="99"/>
        <end position="130"/>
    </location>
</feature>
<gene>
    <name evidence="8" type="primary">Cnig_chr_IV.g15310</name>
    <name evidence="8" type="ORF">B9Z55_015310</name>
</gene>
<evidence type="ECO:0000256" key="4">
    <source>
        <dbReference type="ARBA" id="ARBA00023136"/>
    </source>
</evidence>
<comment type="subcellular location">
    <subcellularLocation>
        <location evidence="1">Membrane</location>
    </subcellularLocation>
</comment>
<feature type="region of interest" description="Disordered" evidence="5">
    <location>
        <begin position="136"/>
        <end position="155"/>
    </location>
</feature>
<feature type="compositionally biased region" description="Basic and acidic residues" evidence="5">
    <location>
        <begin position="102"/>
        <end position="114"/>
    </location>
</feature>
<feature type="transmembrane region" description="Helical" evidence="6">
    <location>
        <begin position="55"/>
        <end position="73"/>
    </location>
</feature>
<dbReference type="PANTHER" id="PTHR12911:SF2">
    <property type="entry name" value="SUN DOMAIN-CONTAINING PROTEIN 1"/>
    <property type="match status" value="1"/>
</dbReference>
<feature type="region of interest" description="Disordered" evidence="5">
    <location>
        <begin position="1"/>
        <end position="25"/>
    </location>
</feature>
<accession>A0A2G5U9Q1</accession>
<evidence type="ECO:0000313" key="9">
    <source>
        <dbReference type="Proteomes" id="UP000230233"/>
    </source>
</evidence>
<dbReference type="Pfam" id="PF07738">
    <property type="entry name" value="Sad1_UNC"/>
    <property type="match status" value="1"/>
</dbReference>
<evidence type="ECO:0000256" key="3">
    <source>
        <dbReference type="ARBA" id="ARBA00022989"/>
    </source>
</evidence>
<name>A0A2G5U9Q1_9PELO</name>
<dbReference type="GO" id="GO:0034993">
    <property type="term" value="C:meiotic nuclear membrane microtubule tethering complex"/>
    <property type="evidence" value="ECO:0007669"/>
    <property type="project" value="TreeGrafter"/>
</dbReference>
<evidence type="ECO:0000259" key="7">
    <source>
        <dbReference type="Pfam" id="PF07738"/>
    </source>
</evidence>
<dbReference type="Gene3D" id="2.60.120.260">
    <property type="entry name" value="Galactose-binding domain-like"/>
    <property type="match status" value="1"/>
</dbReference>
<protein>
    <recommendedName>
        <fullName evidence="7">SUN domain-containing protein</fullName>
    </recommendedName>
</protein>
<dbReference type="PANTHER" id="PTHR12911">
    <property type="entry name" value="SAD1/UNC-84-LIKE PROTEIN-RELATED"/>
    <property type="match status" value="1"/>
</dbReference>
<evidence type="ECO:0000256" key="1">
    <source>
        <dbReference type="ARBA" id="ARBA00004370"/>
    </source>
</evidence>
<keyword evidence="4 6" id="KW-0472">Membrane</keyword>
<keyword evidence="9" id="KW-1185">Reference proteome</keyword>